<evidence type="ECO:0000313" key="3">
    <source>
        <dbReference type="Proteomes" id="UP000663828"/>
    </source>
</evidence>
<proteinExistence type="predicted"/>
<comment type="caution">
    <text evidence="2">The sequence shown here is derived from an EMBL/GenBank/DDBJ whole genome shotgun (WGS) entry which is preliminary data.</text>
</comment>
<dbReference type="EMBL" id="CAJNOR010000085">
    <property type="protein sequence ID" value="CAF0790559.1"/>
    <property type="molecule type" value="Genomic_DNA"/>
</dbReference>
<gene>
    <name evidence="2" type="ORF">XAT740_LOCUS2461</name>
</gene>
<accession>A0A813RVB2</accession>
<evidence type="ECO:0000313" key="2">
    <source>
        <dbReference type="EMBL" id="CAF0790559.1"/>
    </source>
</evidence>
<sequence>MSNRSPSNGLCSVCNGPKLVSICRGCNKLFCIPHLENHRTSLLKQVENIERQLNDHEKQLRSQQIKDKLSKEIKQWEADFIKKIQDVAKIAQSNVERSTQQREKQLHDLSTKFKQEAKSAKGDQHLSERSISSLKGQLDDFQKYGNELLQMQLIKPNPNDVSSIEIKMSDMQVQPAANASPRGPANVANGSNEAVLQRRLSRENILSPSATDPIHDSTPSRKELSSKYPSMIFGVNEHTNQAIKSLFDNLMLLPPMDKRGPMSGNCDYETRQMEQFLTHNFGFQNLHGKHIVDGVRSFVLGKPVRSMSPGKVLSFPENCQNSFQMKVEEIQRWQSTYRVYADKYAPGMSLDFLQRALQGKSNDGDEAFRMKFVVRISTCPILMEFDGKVIPRELKDDWPDRIKLVSVTGIDFAGRKHDVNDIRCYIRNWKEVFEVDHKKDMPALMNERDFALRRAGKQAELDEKRVFDDLKRMTRLRLRACDEEGVQIVVETGIGLGVFSGRQLGIDHKVRQLSARAVQEILEKDGPSYKSILAVVFALPVFNQSRSHERVPDTYDDFVNEFRTSNYNGRIPVLIADQDMHRLTVAIARRGYIVSELNPADSHGVFGEYWQNRGPAVEEKLALTTVGLLVQHHLINEEVLNPKYYKLIDILT</sequence>
<dbReference type="Proteomes" id="UP000663828">
    <property type="component" value="Unassembled WGS sequence"/>
</dbReference>
<feature type="coiled-coil region" evidence="1">
    <location>
        <begin position="32"/>
        <end position="66"/>
    </location>
</feature>
<keyword evidence="3" id="KW-1185">Reference proteome</keyword>
<name>A0A813RVB2_ADIRI</name>
<evidence type="ECO:0000256" key="1">
    <source>
        <dbReference type="SAM" id="Coils"/>
    </source>
</evidence>
<organism evidence="2 3">
    <name type="scientific">Adineta ricciae</name>
    <name type="common">Rotifer</name>
    <dbReference type="NCBI Taxonomy" id="249248"/>
    <lineage>
        <taxon>Eukaryota</taxon>
        <taxon>Metazoa</taxon>
        <taxon>Spiralia</taxon>
        <taxon>Gnathifera</taxon>
        <taxon>Rotifera</taxon>
        <taxon>Eurotatoria</taxon>
        <taxon>Bdelloidea</taxon>
        <taxon>Adinetida</taxon>
        <taxon>Adinetidae</taxon>
        <taxon>Adineta</taxon>
    </lineage>
</organism>
<protein>
    <submittedName>
        <fullName evidence="2">Uncharacterized protein</fullName>
    </submittedName>
</protein>
<reference evidence="2" key="1">
    <citation type="submission" date="2021-02" db="EMBL/GenBank/DDBJ databases">
        <authorList>
            <person name="Nowell W R."/>
        </authorList>
    </citation>
    <scope>NUCLEOTIDE SEQUENCE</scope>
</reference>
<keyword evidence="1" id="KW-0175">Coiled coil</keyword>
<dbReference type="AlphaFoldDB" id="A0A813RVB2"/>